<evidence type="ECO:0000313" key="1">
    <source>
        <dbReference type="EMBL" id="KIM62369.1"/>
    </source>
</evidence>
<organism evidence="1 2">
    <name type="scientific">Scleroderma citrinum Foug A</name>
    <dbReference type="NCBI Taxonomy" id="1036808"/>
    <lineage>
        <taxon>Eukaryota</taxon>
        <taxon>Fungi</taxon>
        <taxon>Dikarya</taxon>
        <taxon>Basidiomycota</taxon>
        <taxon>Agaricomycotina</taxon>
        <taxon>Agaricomycetes</taxon>
        <taxon>Agaricomycetidae</taxon>
        <taxon>Boletales</taxon>
        <taxon>Sclerodermatineae</taxon>
        <taxon>Sclerodermataceae</taxon>
        <taxon>Scleroderma</taxon>
    </lineage>
</organism>
<keyword evidence="2" id="KW-1185">Reference proteome</keyword>
<dbReference type="EMBL" id="KN822043">
    <property type="protein sequence ID" value="KIM62369.1"/>
    <property type="molecule type" value="Genomic_DNA"/>
</dbReference>
<reference evidence="1 2" key="1">
    <citation type="submission" date="2014-04" db="EMBL/GenBank/DDBJ databases">
        <authorList>
            <consortium name="DOE Joint Genome Institute"/>
            <person name="Kuo A."/>
            <person name="Kohler A."/>
            <person name="Nagy L.G."/>
            <person name="Floudas D."/>
            <person name="Copeland A."/>
            <person name="Barry K.W."/>
            <person name="Cichocki N."/>
            <person name="Veneault-Fourrey C."/>
            <person name="LaButti K."/>
            <person name="Lindquist E.A."/>
            <person name="Lipzen A."/>
            <person name="Lundell T."/>
            <person name="Morin E."/>
            <person name="Murat C."/>
            <person name="Sun H."/>
            <person name="Tunlid A."/>
            <person name="Henrissat B."/>
            <person name="Grigoriev I.V."/>
            <person name="Hibbett D.S."/>
            <person name="Martin F."/>
            <person name="Nordberg H.P."/>
            <person name="Cantor M.N."/>
            <person name="Hua S.X."/>
        </authorList>
    </citation>
    <scope>NUCLEOTIDE SEQUENCE [LARGE SCALE GENOMIC DNA]</scope>
    <source>
        <strain evidence="1 2">Foug A</strain>
    </source>
</reference>
<evidence type="ECO:0000313" key="2">
    <source>
        <dbReference type="Proteomes" id="UP000053989"/>
    </source>
</evidence>
<reference evidence="2" key="2">
    <citation type="submission" date="2015-01" db="EMBL/GenBank/DDBJ databases">
        <title>Evolutionary Origins and Diversification of the Mycorrhizal Mutualists.</title>
        <authorList>
            <consortium name="DOE Joint Genome Institute"/>
            <consortium name="Mycorrhizal Genomics Consortium"/>
            <person name="Kohler A."/>
            <person name="Kuo A."/>
            <person name="Nagy L.G."/>
            <person name="Floudas D."/>
            <person name="Copeland A."/>
            <person name="Barry K.W."/>
            <person name="Cichocki N."/>
            <person name="Veneault-Fourrey C."/>
            <person name="LaButti K."/>
            <person name="Lindquist E.A."/>
            <person name="Lipzen A."/>
            <person name="Lundell T."/>
            <person name="Morin E."/>
            <person name="Murat C."/>
            <person name="Riley R."/>
            <person name="Ohm R."/>
            <person name="Sun H."/>
            <person name="Tunlid A."/>
            <person name="Henrissat B."/>
            <person name="Grigoriev I.V."/>
            <person name="Hibbett D.S."/>
            <person name="Martin F."/>
        </authorList>
    </citation>
    <scope>NUCLEOTIDE SEQUENCE [LARGE SCALE GENOMIC DNA]</scope>
    <source>
        <strain evidence="2">Foug A</strain>
    </source>
</reference>
<protein>
    <recommendedName>
        <fullName evidence="3">DDE Tnp4 domain-containing protein</fullName>
    </recommendedName>
</protein>
<dbReference type="AlphaFoldDB" id="A0A0C3E1G7"/>
<dbReference type="Proteomes" id="UP000053989">
    <property type="component" value="Unassembled WGS sequence"/>
</dbReference>
<dbReference type="HOGENOM" id="CLU_018552_1_3_1"/>
<gene>
    <name evidence="1" type="ORF">SCLCIDRAFT_119784</name>
</gene>
<sequence>MSSVVITDLESLLASSEGTLYLTLDRTFIEFESIITALHDEVEKSRYLVDQSRTRPSRAPQLQLLEEWSLDGDTARFCKKLHVVPEVFAGIAQRISGHPIFYNASNNPQLPVPIQLAIFLNAAGHYSNALTTEDLAEWAGVSVGTVYNCFCHVMITVLQHHDDAIHFDPMEAKDQEEIHRAKVWVERKGCFDWRNSFLCMDGSLFKLFQKPGWHGEGFYDRKSRYSLSSQVSIIRHRR</sequence>
<dbReference type="OrthoDB" id="2408877at2759"/>
<dbReference type="InParanoid" id="A0A0C3E1G7"/>
<name>A0A0C3E1G7_9AGAM</name>
<evidence type="ECO:0008006" key="3">
    <source>
        <dbReference type="Google" id="ProtNLM"/>
    </source>
</evidence>
<proteinExistence type="predicted"/>
<accession>A0A0C3E1G7</accession>